<evidence type="ECO:0008006" key="9">
    <source>
        <dbReference type="Google" id="ProtNLM"/>
    </source>
</evidence>
<dbReference type="Pfam" id="PF08659">
    <property type="entry name" value="KR"/>
    <property type="match status" value="1"/>
</dbReference>
<dbReference type="InterPro" id="IPR009081">
    <property type="entry name" value="PP-bd_ACP"/>
</dbReference>
<feature type="domain" description="Ketoreductase (KR)" evidence="6">
    <location>
        <begin position="6"/>
        <end position="90"/>
    </location>
</feature>
<comment type="caution">
    <text evidence="7">The sequence shown here is derived from an EMBL/GenBank/DDBJ whole genome shotgun (WGS) entry which is preliminary data.</text>
</comment>
<dbReference type="Pfam" id="PF00550">
    <property type="entry name" value="PP-binding"/>
    <property type="match status" value="1"/>
</dbReference>
<dbReference type="PANTHER" id="PTHR43775:SF37">
    <property type="entry name" value="SI:DKEY-61P9.11"/>
    <property type="match status" value="1"/>
</dbReference>
<dbReference type="InterPro" id="IPR029058">
    <property type="entry name" value="AB_hydrolase_fold"/>
</dbReference>
<sequence length="432" mass="47858">MSKLKDTIDRPLTGCFLLAAVLQDRLFKLHTEDSYYRPFPAKLQSFRTVEEVFSIPSLDFLFAVSSIATFGNPGQSNYASANSIVDELTEPYPNAFSLIAPAILDTSMIVGGVNLEVASRLSHLESWGMSSQALFNYIEDGLLKLFQAPFWLYVHQLKFGLAAPSREEVSSSILELLLRFLDISRDDFLPEVPFTSYGLDSLSAVRLSVALQPSLSITQLQLLGHMTFVELEARVHRQAEEMTPDHAFMQLQERFSTTLWAIQTTPETPLDSVATTAKYYVEQIKLARPRGPYCIGGFSASGFLTFEVARLLESEGKTIAQLAMLDHFPTLFASPSFQLDDLSLASGQPSMAVVKTVVQSICECYLRDNAAARHDIGRELRRAVEDLPVREYIDDYMAVVKRMTAGVTRFLVDNGGGPTIPRPRPSGASCAA</sequence>
<evidence type="ECO:0000256" key="2">
    <source>
        <dbReference type="ARBA" id="ARBA00022450"/>
    </source>
</evidence>
<evidence type="ECO:0000259" key="5">
    <source>
        <dbReference type="Pfam" id="PF00975"/>
    </source>
</evidence>
<dbReference type="InterPro" id="IPR001031">
    <property type="entry name" value="Thioesterase"/>
</dbReference>
<evidence type="ECO:0000256" key="3">
    <source>
        <dbReference type="ARBA" id="ARBA00022553"/>
    </source>
</evidence>
<dbReference type="EMBL" id="JARIHO010000025">
    <property type="protein sequence ID" value="KAJ7342604.1"/>
    <property type="molecule type" value="Genomic_DNA"/>
</dbReference>
<accession>A0AAD7EN51</accession>
<proteinExistence type="predicted"/>
<evidence type="ECO:0000313" key="8">
    <source>
        <dbReference type="Proteomes" id="UP001218218"/>
    </source>
</evidence>
<dbReference type="SUPFAM" id="SSF47336">
    <property type="entry name" value="ACP-like"/>
    <property type="match status" value="1"/>
</dbReference>
<dbReference type="InterPro" id="IPR013968">
    <property type="entry name" value="PKS_KR"/>
</dbReference>
<dbReference type="Gene3D" id="1.10.1200.10">
    <property type="entry name" value="ACP-like"/>
    <property type="match status" value="1"/>
</dbReference>
<dbReference type="InterPro" id="IPR050091">
    <property type="entry name" value="PKS_NRPS_Biosynth_Enz"/>
</dbReference>
<keyword evidence="3" id="KW-0597">Phosphoprotein</keyword>
<dbReference type="InterPro" id="IPR036736">
    <property type="entry name" value="ACP-like_sf"/>
</dbReference>
<gene>
    <name evidence="7" type="ORF">DFH08DRAFT_1082134</name>
</gene>
<keyword evidence="2" id="KW-0596">Phosphopantetheine</keyword>
<dbReference type="SUPFAM" id="SSF51735">
    <property type="entry name" value="NAD(P)-binding Rossmann-fold domains"/>
    <property type="match status" value="1"/>
</dbReference>
<dbReference type="AlphaFoldDB" id="A0AAD7EN51"/>
<protein>
    <recommendedName>
        <fullName evidence="9">Polyketide synthase</fullName>
    </recommendedName>
</protein>
<dbReference type="Pfam" id="PF00975">
    <property type="entry name" value="Thioesterase"/>
    <property type="match status" value="1"/>
</dbReference>
<dbReference type="PANTHER" id="PTHR43775">
    <property type="entry name" value="FATTY ACID SYNTHASE"/>
    <property type="match status" value="1"/>
</dbReference>
<dbReference type="GO" id="GO:0004312">
    <property type="term" value="F:fatty acid synthase activity"/>
    <property type="evidence" value="ECO:0007669"/>
    <property type="project" value="TreeGrafter"/>
</dbReference>
<dbReference type="InterPro" id="IPR036291">
    <property type="entry name" value="NAD(P)-bd_dom_sf"/>
</dbReference>
<organism evidence="7 8">
    <name type="scientific">Mycena albidolilacea</name>
    <dbReference type="NCBI Taxonomy" id="1033008"/>
    <lineage>
        <taxon>Eukaryota</taxon>
        <taxon>Fungi</taxon>
        <taxon>Dikarya</taxon>
        <taxon>Basidiomycota</taxon>
        <taxon>Agaricomycotina</taxon>
        <taxon>Agaricomycetes</taxon>
        <taxon>Agaricomycetidae</taxon>
        <taxon>Agaricales</taxon>
        <taxon>Marasmiineae</taxon>
        <taxon>Mycenaceae</taxon>
        <taxon>Mycena</taxon>
    </lineage>
</organism>
<dbReference type="InterPro" id="IPR006162">
    <property type="entry name" value="Ppantetheine_attach_site"/>
</dbReference>
<name>A0AAD7EN51_9AGAR</name>
<dbReference type="PROSITE" id="PS00012">
    <property type="entry name" value="PHOSPHOPANTETHEINE"/>
    <property type="match status" value="1"/>
</dbReference>
<dbReference type="GO" id="GO:0006633">
    <property type="term" value="P:fatty acid biosynthetic process"/>
    <property type="evidence" value="ECO:0007669"/>
    <property type="project" value="TreeGrafter"/>
</dbReference>
<evidence type="ECO:0000256" key="1">
    <source>
        <dbReference type="ARBA" id="ARBA00005179"/>
    </source>
</evidence>
<comment type="pathway">
    <text evidence="1">Secondary metabolite biosynthesis.</text>
</comment>
<dbReference type="SUPFAM" id="SSF53474">
    <property type="entry name" value="alpha/beta-Hydrolases"/>
    <property type="match status" value="1"/>
</dbReference>
<evidence type="ECO:0000259" key="6">
    <source>
        <dbReference type="Pfam" id="PF08659"/>
    </source>
</evidence>
<feature type="domain" description="Thioesterase" evidence="5">
    <location>
        <begin position="246"/>
        <end position="332"/>
    </location>
</feature>
<reference evidence="7" key="1">
    <citation type="submission" date="2023-03" db="EMBL/GenBank/DDBJ databases">
        <title>Massive genome expansion in bonnet fungi (Mycena s.s.) driven by repeated elements and novel gene families across ecological guilds.</title>
        <authorList>
            <consortium name="Lawrence Berkeley National Laboratory"/>
            <person name="Harder C.B."/>
            <person name="Miyauchi S."/>
            <person name="Viragh M."/>
            <person name="Kuo A."/>
            <person name="Thoen E."/>
            <person name="Andreopoulos B."/>
            <person name="Lu D."/>
            <person name="Skrede I."/>
            <person name="Drula E."/>
            <person name="Henrissat B."/>
            <person name="Morin E."/>
            <person name="Kohler A."/>
            <person name="Barry K."/>
            <person name="LaButti K."/>
            <person name="Morin E."/>
            <person name="Salamov A."/>
            <person name="Lipzen A."/>
            <person name="Mereny Z."/>
            <person name="Hegedus B."/>
            <person name="Baldrian P."/>
            <person name="Stursova M."/>
            <person name="Weitz H."/>
            <person name="Taylor A."/>
            <person name="Grigoriev I.V."/>
            <person name="Nagy L.G."/>
            <person name="Martin F."/>
            <person name="Kauserud H."/>
        </authorList>
    </citation>
    <scope>NUCLEOTIDE SEQUENCE</scope>
    <source>
        <strain evidence="7">CBHHK002</strain>
    </source>
</reference>
<feature type="domain" description="Carrier" evidence="4">
    <location>
        <begin position="173"/>
        <end position="234"/>
    </location>
</feature>
<dbReference type="Proteomes" id="UP001218218">
    <property type="component" value="Unassembled WGS sequence"/>
</dbReference>
<evidence type="ECO:0000313" key="7">
    <source>
        <dbReference type="EMBL" id="KAJ7342604.1"/>
    </source>
</evidence>
<dbReference type="Gene3D" id="3.40.50.1820">
    <property type="entry name" value="alpha/beta hydrolase"/>
    <property type="match status" value="1"/>
</dbReference>
<keyword evidence="8" id="KW-1185">Reference proteome</keyword>
<dbReference type="Gene3D" id="3.40.50.720">
    <property type="entry name" value="NAD(P)-binding Rossmann-like Domain"/>
    <property type="match status" value="1"/>
</dbReference>
<evidence type="ECO:0000259" key="4">
    <source>
        <dbReference type="Pfam" id="PF00550"/>
    </source>
</evidence>